<dbReference type="SMART" id="SM00240">
    <property type="entry name" value="FHA"/>
    <property type="match status" value="1"/>
</dbReference>
<name>A0A2K4ZLD7_9FIRM</name>
<evidence type="ECO:0000259" key="1">
    <source>
        <dbReference type="PROSITE" id="PS50006"/>
    </source>
</evidence>
<dbReference type="CDD" id="cd00060">
    <property type="entry name" value="FHA"/>
    <property type="match status" value="1"/>
</dbReference>
<proteinExistence type="predicted"/>
<dbReference type="SUPFAM" id="SSF49879">
    <property type="entry name" value="SMAD/FHA domain"/>
    <property type="match status" value="1"/>
</dbReference>
<gene>
    <name evidence="2" type="ORF">AMURIS_04035</name>
</gene>
<dbReference type="Gene3D" id="2.60.200.20">
    <property type="match status" value="1"/>
</dbReference>
<evidence type="ECO:0000313" key="3">
    <source>
        <dbReference type="Proteomes" id="UP000236311"/>
    </source>
</evidence>
<dbReference type="PANTHER" id="PTHR23308">
    <property type="entry name" value="NUCLEAR INHIBITOR OF PROTEIN PHOSPHATASE-1"/>
    <property type="match status" value="1"/>
</dbReference>
<dbReference type="InterPro" id="IPR050923">
    <property type="entry name" value="Cell_Proc_Reg/RNA_Proc"/>
</dbReference>
<dbReference type="AlphaFoldDB" id="A0A2K4ZLD7"/>
<keyword evidence="3" id="KW-1185">Reference proteome</keyword>
<dbReference type="Pfam" id="PF19909">
    <property type="entry name" value="DUF6382"/>
    <property type="match status" value="1"/>
</dbReference>
<feature type="domain" description="FHA" evidence="1">
    <location>
        <begin position="311"/>
        <end position="361"/>
    </location>
</feature>
<dbReference type="Pfam" id="PF00498">
    <property type="entry name" value="FHA"/>
    <property type="match status" value="1"/>
</dbReference>
<dbReference type="EMBL" id="OFSM01000024">
    <property type="protein sequence ID" value="SOY31298.1"/>
    <property type="molecule type" value="Genomic_DNA"/>
</dbReference>
<dbReference type="InterPro" id="IPR008984">
    <property type="entry name" value="SMAD_FHA_dom_sf"/>
</dbReference>
<reference evidence="2 3" key="1">
    <citation type="submission" date="2018-01" db="EMBL/GenBank/DDBJ databases">
        <authorList>
            <person name="Gaut B.S."/>
            <person name="Morton B.R."/>
            <person name="Clegg M.T."/>
            <person name="Duvall M.R."/>
        </authorList>
    </citation>
    <scope>NUCLEOTIDE SEQUENCE [LARGE SCALE GENOMIC DNA]</scope>
    <source>
        <strain evidence="2">GP69</strain>
    </source>
</reference>
<dbReference type="PROSITE" id="PS50006">
    <property type="entry name" value="FHA_DOMAIN"/>
    <property type="match status" value="1"/>
</dbReference>
<dbReference type="Proteomes" id="UP000236311">
    <property type="component" value="Unassembled WGS sequence"/>
</dbReference>
<organism evidence="2 3">
    <name type="scientific">Acetatifactor muris</name>
    <dbReference type="NCBI Taxonomy" id="879566"/>
    <lineage>
        <taxon>Bacteria</taxon>
        <taxon>Bacillati</taxon>
        <taxon>Bacillota</taxon>
        <taxon>Clostridia</taxon>
        <taxon>Lachnospirales</taxon>
        <taxon>Lachnospiraceae</taxon>
        <taxon>Acetatifactor</taxon>
    </lineage>
</organism>
<accession>A0A2K4ZLD7</accession>
<dbReference type="InterPro" id="IPR045962">
    <property type="entry name" value="DUF6382"/>
</dbReference>
<evidence type="ECO:0000313" key="2">
    <source>
        <dbReference type="EMBL" id="SOY31298.1"/>
    </source>
</evidence>
<dbReference type="InterPro" id="IPR000253">
    <property type="entry name" value="FHA_dom"/>
</dbReference>
<protein>
    <submittedName>
        <fullName evidence="2">FHA domain protein</fullName>
    </submittedName>
</protein>
<sequence length="385" mass="44939">MLHMEYVRNVNCNYERILLEEKPNGKLYQYCILGRGEIGGLLPCSLRYIDGSAYLYYDITSRQNISHLYSNRCITREWLTDFVWSLKRIQQELQRFLLDIRNILWYPEQIFQDLESNIFSFVYVPYYRGEPSFIKLVEFWVEHIDYSDEELVECVYRMYEKIERNGEVYLQARIFEDAECLENRKEDVGFTGLTDSVTGGIQTERDGTSGEMDTHDIQTEDVIHKTVTGEKKGIWGLLGGKKKKDKKLREDYQRSMQRAMTGYAVAEETPYTDETYGQTVYVEEDVDVVDRIHRLCTPEGKLLGSLEVPMLSVGKKKGEVDLALQDSSVSRIHARVTNECGTVYLEDLNSTNGTFRNSIRLHPYEKQRLDEGDEIRFGNVVLIFR</sequence>